<protein>
    <recommendedName>
        <fullName evidence="4">Outer membrane protein beta-barrel domain-containing protein</fullName>
    </recommendedName>
</protein>
<dbReference type="eggNOG" id="ENOG5032U3H">
    <property type="taxonomic scope" value="Bacteria"/>
</dbReference>
<keyword evidence="1" id="KW-0732">Signal</keyword>
<organism evidence="2 3">
    <name type="scientific">Flavobacterium saliperosum</name>
    <dbReference type="NCBI Taxonomy" id="329186"/>
    <lineage>
        <taxon>Bacteria</taxon>
        <taxon>Pseudomonadati</taxon>
        <taxon>Bacteroidota</taxon>
        <taxon>Flavobacteriia</taxon>
        <taxon>Flavobacteriales</taxon>
        <taxon>Flavobacteriaceae</taxon>
        <taxon>Flavobacterium</taxon>
    </lineage>
</organism>
<evidence type="ECO:0000313" key="3">
    <source>
        <dbReference type="Proteomes" id="UP000182124"/>
    </source>
</evidence>
<feature type="signal peptide" evidence="1">
    <location>
        <begin position="1"/>
        <end position="25"/>
    </location>
</feature>
<gene>
    <name evidence="2" type="ORF">SAMN02927925_01599</name>
</gene>
<dbReference type="RefSeq" id="WP_023577103.1">
    <property type="nucleotide sequence ID" value="NZ_CBCSBQ010000002.1"/>
</dbReference>
<reference evidence="2 3" key="1">
    <citation type="submission" date="2016-10" db="EMBL/GenBank/DDBJ databases">
        <authorList>
            <person name="de Groot N.N."/>
        </authorList>
    </citation>
    <scope>NUCLEOTIDE SEQUENCE [LARGE SCALE GENOMIC DNA]</scope>
    <source>
        <strain evidence="2 3">CGMCC 1.3801</strain>
    </source>
</reference>
<proteinExistence type="predicted"/>
<dbReference type="STRING" id="329186.SAMN02927925_01599"/>
<evidence type="ECO:0000313" key="2">
    <source>
        <dbReference type="EMBL" id="SCX10584.1"/>
    </source>
</evidence>
<dbReference type="SUPFAM" id="SSF56925">
    <property type="entry name" value="OMPA-like"/>
    <property type="match status" value="1"/>
</dbReference>
<evidence type="ECO:0000256" key="1">
    <source>
        <dbReference type="SAM" id="SignalP"/>
    </source>
</evidence>
<feature type="chain" id="PRO_5010248673" description="Outer membrane protein beta-barrel domain-containing protein" evidence="1">
    <location>
        <begin position="26"/>
        <end position="167"/>
    </location>
</feature>
<evidence type="ECO:0008006" key="4">
    <source>
        <dbReference type="Google" id="ProtNLM"/>
    </source>
</evidence>
<name>A0A1G4VR21_9FLAO</name>
<dbReference type="InterPro" id="IPR011250">
    <property type="entry name" value="OMP/PagP_B-barrel"/>
</dbReference>
<sequence>MKNVNGLLVLFTLTTGLLFTTNVKAQESNSQPEYLHHWRIGYGLNGGIPTNDTYNFSLGADGRLQYDLTRKTSLAVTTGYTHLFSPGDDGGFLPAKLGFKAFLGNQFYVLGEAGGAFGTTKELGNSFLWAPGIGVATKHIDVSLRYENYSDFNTGQISLRLAYGFLL</sequence>
<dbReference type="Proteomes" id="UP000182124">
    <property type="component" value="Unassembled WGS sequence"/>
</dbReference>
<dbReference type="EMBL" id="FMTY01000003">
    <property type="protein sequence ID" value="SCX10584.1"/>
    <property type="molecule type" value="Genomic_DNA"/>
</dbReference>
<accession>A0A1G4VR21</accession>
<dbReference type="AlphaFoldDB" id="A0A1G4VR21"/>